<evidence type="ECO:0000256" key="4">
    <source>
        <dbReference type="ARBA" id="ARBA00023136"/>
    </source>
</evidence>
<evidence type="ECO:0000256" key="2">
    <source>
        <dbReference type="ARBA" id="ARBA00022692"/>
    </source>
</evidence>
<evidence type="ECO:0000313" key="7">
    <source>
        <dbReference type="Proteomes" id="UP001562065"/>
    </source>
</evidence>
<accession>A0ABV4ADK0</accession>
<protein>
    <submittedName>
        <fullName evidence="6">DoxX family protein</fullName>
    </submittedName>
</protein>
<feature type="transmembrane region" description="Helical" evidence="5">
    <location>
        <begin position="52"/>
        <end position="71"/>
    </location>
</feature>
<keyword evidence="3 5" id="KW-1133">Transmembrane helix</keyword>
<dbReference type="EMBL" id="JBGCUO010000001">
    <property type="protein sequence ID" value="MEY1660917.1"/>
    <property type="molecule type" value="Genomic_DNA"/>
</dbReference>
<dbReference type="Pfam" id="PF07681">
    <property type="entry name" value="DoxX"/>
    <property type="match status" value="1"/>
</dbReference>
<gene>
    <name evidence="6" type="ORF">AB5I84_02015</name>
</gene>
<comment type="subcellular location">
    <subcellularLocation>
        <location evidence="1">Membrane</location>
        <topology evidence="1">Multi-pass membrane protein</topology>
    </subcellularLocation>
</comment>
<evidence type="ECO:0000313" key="6">
    <source>
        <dbReference type="EMBL" id="MEY1660917.1"/>
    </source>
</evidence>
<organism evidence="6 7">
    <name type="scientific">Isoalcanivorax beigongshangi</name>
    <dbReference type="NCBI Taxonomy" id="3238810"/>
    <lineage>
        <taxon>Bacteria</taxon>
        <taxon>Pseudomonadati</taxon>
        <taxon>Pseudomonadota</taxon>
        <taxon>Gammaproteobacteria</taxon>
        <taxon>Oceanospirillales</taxon>
        <taxon>Alcanivoracaceae</taxon>
        <taxon>Isoalcanivorax</taxon>
    </lineage>
</organism>
<dbReference type="InterPro" id="IPR032808">
    <property type="entry name" value="DoxX"/>
</dbReference>
<evidence type="ECO:0000256" key="1">
    <source>
        <dbReference type="ARBA" id="ARBA00004141"/>
    </source>
</evidence>
<proteinExistence type="predicted"/>
<sequence length="145" mass="15643">MQRWVERVVEHPVTWWLACAAMALMFVVSGLAKVLVWDISVAEVAAAGLQPAALYTLASAVVLLVGSALLFTVRWVWLGAGALAVFLVLTILLVHRFWALEGAAAQTALLMTLEHLSVIGGLMALAVAGQLRQRGSVRRDAEVQR</sequence>
<dbReference type="Proteomes" id="UP001562065">
    <property type="component" value="Unassembled WGS sequence"/>
</dbReference>
<feature type="transmembrane region" description="Helical" evidence="5">
    <location>
        <begin position="104"/>
        <end position="129"/>
    </location>
</feature>
<keyword evidence="2 5" id="KW-0812">Transmembrane</keyword>
<dbReference type="RefSeq" id="WP_369454157.1">
    <property type="nucleotide sequence ID" value="NZ_JBGCUO010000001.1"/>
</dbReference>
<name>A0ABV4ADK0_9GAMM</name>
<keyword evidence="4 5" id="KW-0472">Membrane</keyword>
<feature type="transmembrane region" description="Helical" evidence="5">
    <location>
        <begin position="12"/>
        <end position="32"/>
    </location>
</feature>
<evidence type="ECO:0000256" key="5">
    <source>
        <dbReference type="SAM" id="Phobius"/>
    </source>
</evidence>
<keyword evidence="7" id="KW-1185">Reference proteome</keyword>
<reference evidence="6 7" key="1">
    <citation type="submission" date="2024-07" db="EMBL/GenBank/DDBJ databases">
        <authorList>
            <person name="Ren Q."/>
        </authorList>
    </citation>
    <scope>NUCLEOTIDE SEQUENCE [LARGE SCALE GENOMIC DNA]</scope>
    <source>
        <strain evidence="6 7">REN37</strain>
    </source>
</reference>
<evidence type="ECO:0000256" key="3">
    <source>
        <dbReference type="ARBA" id="ARBA00022989"/>
    </source>
</evidence>
<feature type="transmembrane region" description="Helical" evidence="5">
    <location>
        <begin position="76"/>
        <end position="98"/>
    </location>
</feature>
<comment type="caution">
    <text evidence="6">The sequence shown here is derived from an EMBL/GenBank/DDBJ whole genome shotgun (WGS) entry which is preliminary data.</text>
</comment>